<dbReference type="EMBL" id="QKYT01000922">
    <property type="protein sequence ID" value="RIA80664.1"/>
    <property type="molecule type" value="Genomic_DNA"/>
</dbReference>
<dbReference type="AlphaFoldDB" id="A0A397SE38"/>
<name>A0A397SE38_9GLOM</name>
<accession>A0A397SE38</accession>
<organism evidence="1 2">
    <name type="scientific">Glomus cerebriforme</name>
    <dbReference type="NCBI Taxonomy" id="658196"/>
    <lineage>
        <taxon>Eukaryota</taxon>
        <taxon>Fungi</taxon>
        <taxon>Fungi incertae sedis</taxon>
        <taxon>Mucoromycota</taxon>
        <taxon>Glomeromycotina</taxon>
        <taxon>Glomeromycetes</taxon>
        <taxon>Glomerales</taxon>
        <taxon>Glomeraceae</taxon>
        <taxon>Glomus</taxon>
    </lineage>
</organism>
<sequence length="87" mass="9878">MLKVKFMLRTVEQKCLFLSPIVQALREPVLSKVNYCFISCGTGLGILSLEKIINIGILKTEILKFTEFGELQDIAHIKDYLTPSDPY</sequence>
<dbReference type="OrthoDB" id="2393824at2759"/>
<evidence type="ECO:0000313" key="2">
    <source>
        <dbReference type="Proteomes" id="UP000265703"/>
    </source>
</evidence>
<protein>
    <submittedName>
        <fullName evidence="1">Uncharacterized protein</fullName>
    </submittedName>
</protein>
<dbReference type="Proteomes" id="UP000265703">
    <property type="component" value="Unassembled WGS sequence"/>
</dbReference>
<gene>
    <name evidence="1" type="ORF">C1645_838293</name>
</gene>
<evidence type="ECO:0000313" key="1">
    <source>
        <dbReference type="EMBL" id="RIA80664.1"/>
    </source>
</evidence>
<comment type="caution">
    <text evidence="1">The sequence shown here is derived from an EMBL/GenBank/DDBJ whole genome shotgun (WGS) entry which is preliminary data.</text>
</comment>
<keyword evidence="2" id="KW-1185">Reference proteome</keyword>
<proteinExistence type="predicted"/>
<reference evidence="1 2" key="1">
    <citation type="submission" date="2018-06" db="EMBL/GenBank/DDBJ databases">
        <title>Comparative genomics reveals the genomic features of Rhizophagus irregularis, R. cerebriforme, R. diaphanum and Gigaspora rosea, and their symbiotic lifestyle signature.</title>
        <authorList>
            <person name="Morin E."/>
            <person name="San Clemente H."/>
            <person name="Chen E.C.H."/>
            <person name="De La Providencia I."/>
            <person name="Hainaut M."/>
            <person name="Kuo A."/>
            <person name="Kohler A."/>
            <person name="Murat C."/>
            <person name="Tang N."/>
            <person name="Roy S."/>
            <person name="Loubradou J."/>
            <person name="Henrissat B."/>
            <person name="Grigoriev I.V."/>
            <person name="Corradi N."/>
            <person name="Roux C."/>
            <person name="Martin F.M."/>
        </authorList>
    </citation>
    <scope>NUCLEOTIDE SEQUENCE [LARGE SCALE GENOMIC DNA]</scope>
    <source>
        <strain evidence="1 2">DAOM 227022</strain>
    </source>
</reference>